<dbReference type="Gene3D" id="3.40.630.30">
    <property type="match status" value="1"/>
</dbReference>
<dbReference type="AlphaFoldDB" id="A0A0W0HWK7"/>
<dbReference type="Pfam" id="PF13302">
    <property type="entry name" value="Acetyltransf_3"/>
    <property type="match status" value="1"/>
</dbReference>
<dbReference type="PANTHER" id="PTHR43610">
    <property type="entry name" value="BLL6696 PROTEIN"/>
    <property type="match status" value="1"/>
</dbReference>
<proteinExistence type="predicted"/>
<protein>
    <submittedName>
        <fullName evidence="2">Acetyltransferase</fullName>
    </submittedName>
</protein>
<evidence type="ECO:0000313" key="3">
    <source>
        <dbReference type="Proteomes" id="UP000054197"/>
    </source>
</evidence>
<dbReference type="Proteomes" id="UP000054197">
    <property type="component" value="Unassembled WGS sequence"/>
</dbReference>
<dbReference type="PROSITE" id="PS51186">
    <property type="entry name" value="GNAT"/>
    <property type="match status" value="1"/>
</dbReference>
<dbReference type="InterPro" id="IPR016181">
    <property type="entry name" value="Acyl_CoA_acyltransferase"/>
</dbReference>
<organism evidence="2 3">
    <name type="scientific">Pseudomonas fluorescens ICMP 11288</name>
    <dbReference type="NCBI Taxonomy" id="1198309"/>
    <lineage>
        <taxon>Bacteria</taxon>
        <taxon>Pseudomonadati</taxon>
        <taxon>Pseudomonadota</taxon>
        <taxon>Gammaproteobacteria</taxon>
        <taxon>Pseudomonadales</taxon>
        <taxon>Pseudomonadaceae</taxon>
        <taxon>Pseudomonas</taxon>
    </lineage>
</organism>
<accession>A0A0W0HWK7</accession>
<comment type="caution">
    <text evidence="2">The sequence shown here is derived from an EMBL/GenBank/DDBJ whole genome shotgun (WGS) entry which is preliminary data.</text>
</comment>
<dbReference type="PANTHER" id="PTHR43610:SF1">
    <property type="entry name" value="N-ACETYLTRANSFERASE DOMAIN-CONTAINING PROTEIN"/>
    <property type="match status" value="1"/>
</dbReference>
<sequence>MQSLPIPPSIKGALLELRPLEAGDFEALYGIACDPLIWAQHPSPTRYQEPVFREWFEQALASPSVVVVIDRSSNRVVGSSRYYDFSEPQREVAIGYTFLAREKWGGGANGELKQLMLKHAFQWVDTVWFHVGADNIRSQRAMEKIGGQLSHTSIKTFAGRSQENRFYKVERAAFERSVMGERY</sequence>
<name>A0A0W0HWK7_PSEFL</name>
<evidence type="ECO:0000259" key="1">
    <source>
        <dbReference type="PROSITE" id="PS51186"/>
    </source>
</evidence>
<reference evidence="2 3" key="1">
    <citation type="submission" date="2015-09" db="EMBL/GenBank/DDBJ databases">
        <title>Genome sequence of ICMP 11288.</title>
        <authorList>
            <person name="Visnovsky S."/>
            <person name="Lu A."/>
            <person name="Panda P."/>
            <person name="Pitman A."/>
        </authorList>
    </citation>
    <scope>NUCLEOTIDE SEQUENCE [LARGE SCALE GENOMIC DNA]</scope>
    <source>
        <strain evidence="2 3">ICMP 11288</strain>
    </source>
</reference>
<dbReference type="SUPFAM" id="SSF55729">
    <property type="entry name" value="Acyl-CoA N-acyltransferases (Nat)"/>
    <property type="match status" value="1"/>
</dbReference>
<dbReference type="EMBL" id="LKEF01000019">
    <property type="protein sequence ID" value="KTB65020.1"/>
    <property type="molecule type" value="Genomic_DNA"/>
</dbReference>
<feature type="domain" description="N-acetyltransferase" evidence="1">
    <location>
        <begin position="15"/>
        <end position="181"/>
    </location>
</feature>
<evidence type="ECO:0000313" key="2">
    <source>
        <dbReference type="EMBL" id="KTB65020.1"/>
    </source>
</evidence>
<gene>
    <name evidence="2" type="ORF">AO063_23690</name>
</gene>
<dbReference type="InterPro" id="IPR000182">
    <property type="entry name" value="GNAT_dom"/>
</dbReference>
<dbReference type="GO" id="GO:0016747">
    <property type="term" value="F:acyltransferase activity, transferring groups other than amino-acyl groups"/>
    <property type="evidence" value="ECO:0007669"/>
    <property type="project" value="InterPro"/>
</dbReference>
<dbReference type="RefSeq" id="WP_058420379.1">
    <property type="nucleotide sequence ID" value="NZ_LKEF01000019.1"/>
</dbReference>
<keyword evidence="2" id="KW-0808">Transferase</keyword>